<dbReference type="Gene3D" id="1.10.167.10">
    <property type="entry name" value="Regulator of G-protein Signalling 4, domain 2"/>
    <property type="match status" value="1"/>
</dbReference>
<keyword evidence="2" id="KW-0812">Transmembrane</keyword>
<dbReference type="InterPro" id="IPR016137">
    <property type="entry name" value="RGS"/>
</dbReference>
<dbReference type="PROSITE" id="PS51207">
    <property type="entry name" value="PXA"/>
    <property type="match status" value="1"/>
</dbReference>
<feature type="transmembrane region" description="Helical" evidence="2">
    <location>
        <begin position="12"/>
        <end position="45"/>
    </location>
</feature>
<dbReference type="InterPro" id="IPR001683">
    <property type="entry name" value="PX_dom"/>
</dbReference>
<dbReference type="SUPFAM" id="SSF48097">
    <property type="entry name" value="Regulator of G-protein signaling, RGS"/>
    <property type="match status" value="1"/>
</dbReference>
<protein>
    <submittedName>
        <fullName evidence="6">Sorting nexin-13 isoform X3</fullName>
    </submittedName>
</protein>
<evidence type="ECO:0000259" key="4">
    <source>
        <dbReference type="PROSITE" id="PS50195"/>
    </source>
</evidence>
<proteinExistence type="inferred from homology"/>
<evidence type="ECO:0000313" key="7">
    <source>
        <dbReference type="Proteomes" id="UP001165289"/>
    </source>
</evidence>
<name>A0AAV7K250_9METZ</name>
<dbReference type="Pfam" id="PF02194">
    <property type="entry name" value="PXA"/>
    <property type="match status" value="1"/>
</dbReference>
<feature type="domain" description="PX" evidence="4">
    <location>
        <begin position="541"/>
        <end position="662"/>
    </location>
</feature>
<dbReference type="Gene3D" id="3.30.1520.10">
    <property type="entry name" value="Phox-like domain"/>
    <property type="match status" value="1"/>
</dbReference>
<dbReference type="EMBL" id="JAKMXF010000210">
    <property type="protein sequence ID" value="KAI6655140.1"/>
    <property type="molecule type" value="Genomic_DNA"/>
</dbReference>
<dbReference type="InterPro" id="IPR003114">
    <property type="entry name" value="Phox_assoc"/>
</dbReference>
<dbReference type="Pfam" id="PF00615">
    <property type="entry name" value="RGS"/>
    <property type="match status" value="1"/>
</dbReference>
<dbReference type="InterPro" id="IPR044926">
    <property type="entry name" value="RGS_subdomain_2"/>
</dbReference>
<gene>
    <name evidence="6" type="ORF">LOD99_2429</name>
</gene>
<dbReference type="Pfam" id="PF00787">
    <property type="entry name" value="PX"/>
    <property type="match status" value="1"/>
</dbReference>
<dbReference type="InterPro" id="IPR036871">
    <property type="entry name" value="PX_dom_sf"/>
</dbReference>
<organism evidence="6 7">
    <name type="scientific">Oopsacas minuta</name>
    <dbReference type="NCBI Taxonomy" id="111878"/>
    <lineage>
        <taxon>Eukaryota</taxon>
        <taxon>Metazoa</taxon>
        <taxon>Porifera</taxon>
        <taxon>Hexactinellida</taxon>
        <taxon>Hexasterophora</taxon>
        <taxon>Lyssacinosida</taxon>
        <taxon>Leucopsacidae</taxon>
        <taxon>Oopsacas</taxon>
    </lineage>
</organism>
<dbReference type="PANTHER" id="PTHR22775:SF3">
    <property type="entry name" value="SORTING NEXIN-13"/>
    <property type="match status" value="1"/>
</dbReference>
<evidence type="ECO:0000259" key="3">
    <source>
        <dbReference type="PROSITE" id="PS50132"/>
    </source>
</evidence>
<sequence>MLIQWRTCILIMLVSLLALLYLGIWLCVVLSTLSIAFLTGVALVINNDTVTKEEHKKDVLFELRLPNNDSQGFTRGLTMVDNALQERIKTKPHEYHLQTQGSRELTRIKQLDDVINNMIELCMVYFIQGWYSKLNHDQAFLVKTRLLIERCVVSGSDRIRSADWFMFLTRKILLEVVTHIRLYKTAQQRMLAQSLRRQEKQDESSKIKSIEDWFFWVEQEQTDDSFQAICTNPECESEYQKKLIDILMLHLMPQEEYDCVLLRDLLKEVLTLRVVTPAINYAANPNTINYIIHTRAPGSLNSKALVKYLESAYIPDTDLNCVITFLDKEIQDLTRKGSSDREHSHLESLKGLKKYCKRHLKQLIEESAKLEPSSTTISKGRAMQSLLYNVVISDQVMDFLGRSKETRREALFLEDVLTFANTYKFVDASDGENTQYSMREKAMDIFTTYLTNSSNTCVQLDSRIIANLSRTFSDYSQTIGPDLFKEAVENVCSRLQEQGAHHAFLNFYEPQISGYEDSLLSPVHFSPLDYSNIVLECSMIKCSVSDYTIEPEPNPLIRPVVQYKLDIECFLEDGLSHQWTIQKKYSDFDAFHKGIIEHGIYLPPDLTLPQKFGLFTSSTQVLAEGRRRAIEAYLSRLLDLIRALPGLRDDLAKFLVPLNHFDVSANKLSDQIQDDDVDTNSDSNQLIKRILELMREIFDLRTEDDRSLYISLNSIILQSLIKSTQAEKLHRKLYEQYTEYTDPSFLAVLLTILTNSIWPQGIFRGLSVPPPDKHSDIRKQRVEILARLHLLNSVPEELVTLLNSKVTDKGMNRMFDLIQRAELNKRFIYVIIESALEFLLPNTVVKQEFTQLRSEFSERTA</sequence>
<dbReference type="InterPro" id="IPR036305">
    <property type="entry name" value="RGS_sf"/>
</dbReference>
<dbReference type="InterPro" id="IPR013937">
    <property type="entry name" value="Sorting_nexin_C"/>
</dbReference>
<dbReference type="PROSITE" id="PS50195">
    <property type="entry name" value="PX"/>
    <property type="match status" value="1"/>
</dbReference>
<dbReference type="PROSITE" id="PS50132">
    <property type="entry name" value="RGS"/>
    <property type="match status" value="1"/>
</dbReference>
<dbReference type="GO" id="GO:0035091">
    <property type="term" value="F:phosphatidylinositol binding"/>
    <property type="evidence" value="ECO:0007669"/>
    <property type="project" value="InterPro"/>
</dbReference>
<evidence type="ECO:0000256" key="1">
    <source>
        <dbReference type="ARBA" id="ARBA00010883"/>
    </source>
</evidence>
<keyword evidence="7" id="KW-1185">Reference proteome</keyword>
<feature type="domain" description="RGS" evidence="3">
    <location>
        <begin position="382"/>
        <end position="496"/>
    </location>
</feature>
<keyword evidence="2" id="KW-1133">Transmembrane helix</keyword>
<dbReference type="Proteomes" id="UP001165289">
    <property type="component" value="Unassembled WGS sequence"/>
</dbReference>
<feature type="domain" description="PXA" evidence="5">
    <location>
        <begin position="108"/>
        <end position="297"/>
    </location>
</feature>
<dbReference type="AlphaFoldDB" id="A0AAV7K250"/>
<evidence type="ECO:0000256" key="2">
    <source>
        <dbReference type="SAM" id="Phobius"/>
    </source>
</evidence>
<comment type="caution">
    <text evidence="6">The sequence shown here is derived from an EMBL/GenBank/DDBJ whole genome shotgun (WGS) entry which is preliminary data.</text>
</comment>
<evidence type="ECO:0000259" key="5">
    <source>
        <dbReference type="PROSITE" id="PS51207"/>
    </source>
</evidence>
<evidence type="ECO:0000313" key="6">
    <source>
        <dbReference type="EMBL" id="KAI6655140.1"/>
    </source>
</evidence>
<dbReference type="Pfam" id="PF08628">
    <property type="entry name" value="Nexin_C"/>
    <property type="match status" value="1"/>
</dbReference>
<reference evidence="6 7" key="1">
    <citation type="journal article" date="2023" name="BMC Biol.">
        <title>The compact genome of the sponge Oopsacas minuta (Hexactinellida) is lacking key metazoan core genes.</title>
        <authorList>
            <person name="Santini S."/>
            <person name="Schenkelaars Q."/>
            <person name="Jourda C."/>
            <person name="Duchesne M."/>
            <person name="Belahbib H."/>
            <person name="Rocher C."/>
            <person name="Selva M."/>
            <person name="Riesgo A."/>
            <person name="Vervoort M."/>
            <person name="Leys S.P."/>
            <person name="Kodjabachian L."/>
            <person name="Le Bivic A."/>
            <person name="Borchiellini C."/>
            <person name="Claverie J.M."/>
            <person name="Renard E."/>
        </authorList>
    </citation>
    <scope>NUCLEOTIDE SEQUENCE [LARGE SCALE GENOMIC DNA]</scope>
    <source>
        <strain evidence="6">SPO-2</strain>
    </source>
</reference>
<keyword evidence="2" id="KW-0472">Membrane</keyword>
<dbReference type="PANTHER" id="PTHR22775">
    <property type="entry name" value="SORTING NEXIN"/>
    <property type="match status" value="1"/>
</dbReference>
<comment type="similarity">
    <text evidence="1">Belongs to the sorting nexin family.</text>
</comment>
<dbReference type="GO" id="GO:0005769">
    <property type="term" value="C:early endosome"/>
    <property type="evidence" value="ECO:0007669"/>
    <property type="project" value="TreeGrafter"/>
</dbReference>
<dbReference type="SMART" id="SM00313">
    <property type="entry name" value="PXA"/>
    <property type="match status" value="1"/>
</dbReference>
<accession>A0AAV7K250</accession>
<dbReference type="SUPFAM" id="SSF64268">
    <property type="entry name" value="PX domain"/>
    <property type="match status" value="1"/>
</dbReference>
<dbReference type="CDD" id="cd06093">
    <property type="entry name" value="PX_domain"/>
    <property type="match status" value="1"/>
</dbReference>